<dbReference type="EMBL" id="SDGZ01000003">
    <property type="protein sequence ID" value="TYC51055.1"/>
    <property type="molecule type" value="Genomic_DNA"/>
</dbReference>
<protein>
    <submittedName>
        <fullName evidence="1">Type IV secretion system protein VirB4</fullName>
    </submittedName>
</protein>
<dbReference type="Gene3D" id="3.40.50.300">
    <property type="entry name" value="P-loop containing nucleotide triphosphate hydrolases"/>
    <property type="match status" value="2"/>
</dbReference>
<gene>
    <name evidence="1" type="ORF">ESZ50_00540</name>
</gene>
<dbReference type="SUPFAM" id="SSF52540">
    <property type="entry name" value="P-loop containing nucleoside triphosphate hydrolases"/>
    <property type="match status" value="1"/>
</dbReference>
<proteinExistence type="predicted"/>
<dbReference type="InterPro" id="IPR027417">
    <property type="entry name" value="P-loop_NTPase"/>
</dbReference>
<dbReference type="Proteomes" id="UP000371977">
    <property type="component" value="Unassembled WGS sequence"/>
</dbReference>
<dbReference type="RefSeq" id="WP_148621641.1">
    <property type="nucleotide sequence ID" value="NZ_SDGZ01000003.1"/>
</dbReference>
<evidence type="ECO:0000313" key="1">
    <source>
        <dbReference type="EMBL" id="TYC51055.1"/>
    </source>
</evidence>
<keyword evidence="2" id="KW-1185">Reference proteome</keyword>
<sequence length="649" mass="74126">MKKSEASKLRGRGYDLDLIHEVKNPGPTIYHSNYIEYGDGVASITTVWDYPKEDQQQMWFRNLLDTPNSITQLKIGTEDRAKVQKALNDALNANEGIANDKLQNKQRQILAVDEYQQDREDLRNAVNGLDVYKRLYTRIMLIARTPEELHKQEDEFRQKVMNFKTKIFMDEMVNQSIQFLKPATKIEHLGLRDRGFPMKAKALAGTYAFNQTFLSDPRGTWLGTTFQEGEVTFDPSHSDGQHRNTAYNLVIGDAGSGKTTWMHQNLDPLFARGDTIWAFDRSQRYIPHIKNLGGIVMTMDGSKNMVNILHIFATELDEEGNVNTIASFINHLDKVENYYRTINPEAGEAEVALVSTELQNFYQDLGMWSSSPEDHPEKLKVLGLANDAYPTLEMFISYLRSKALEANSMSPKDYERLDSIITTFGALLRKYGSKVSGYTNVPDLSKENLILFDTSGMSAWDKKVYSAQYYNILSLMSAYVVMNGFTQLKREKSGEISRATMLDGTAAPKYFWWIQDEADDIINETNPRGAIFADQMMQQQRKNYFGTFMIFPGLKQVVLDGNQQVTEGTKSIRDFFNRFQNHQVGRLPQDELTRYSQITSRTDVTMDQINTLPMLHQGQFLMVIRGVQSTFFTGNRPEPDDEVLYGGGI</sequence>
<evidence type="ECO:0000313" key="2">
    <source>
        <dbReference type="Proteomes" id="UP000371977"/>
    </source>
</evidence>
<organism evidence="1 2">
    <name type="scientific">Weissella muntiaci</name>
    <dbReference type="NCBI Taxonomy" id="2508881"/>
    <lineage>
        <taxon>Bacteria</taxon>
        <taxon>Bacillati</taxon>
        <taxon>Bacillota</taxon>
        <taxon>Bacilli</taxon>
        <taxon>Lactobacillales</taxon>
        <taxon>Lactobacillaceae</taxon>
        <taxon>Weissella</taxon>
    </lineage>
</organism>
<dbReference type="OrthoDB" id="9804380at2"/>
<comment type="caution">
    <text evidence="1">The sequence shown here is derived from an EMBL/GenBank/DDBJ whole genome shotgun (WGS) entry which is preliminary data.</text>
</comment>
<accession>A0A6C2CCW1</accession>
<reference evidence="1 2" key="1">
    <citation type="submission" date="2019-01" db="EMBL/GenBank/DDBJ databases">
        <title>Weissella sp. nov., a novel lactic acid bacterium isolated from animal feces.</title>
        <authorList>
            <person name="Wang L.-T."/>
        </authorList>
    </citation>
    <scope>NUCLEOTIDE SEQUENCE [LARGE SCALE GENOMIC DNA]</scope>
    <source>
        <strain evidence="1 2">8H-2</strain>
    </source>
</reference>
<dbReference type="AlphaFoldDB" id="A0A6C2CCW1"/>
<name>A0A6C2CCW1_9LACO</name>